<keyword evidence="2" id="KW-0349">Heme</keyword>
<comment type="function">
    <text evidence="2">Probably acts as a heme chaperone, transferring heme to an unknown acceptor. Binds one molecule of heme per monomer, possibly covalently. Binds 1 [4Fe-4S] cluster. The cluster is coordinated with 3 cysteines and an exchangeable S-adenosyl-L-methionine.</text>
</comment>
<comment type="similarity">
    <text evidence="1">Belongs to the anaerobic coproporphyrinogen-III oxidase family. HemW subfamily.</text>
</comment>
<comment type="caution">
    <text evidence="5">The sequence shown here is derived from an EMBL/GenBank/DDBJ whole genome shotgun (WGS) entry which is preliminary data.</text>
</comment>
<keyword evidence="2" id="KW-0479">Metal-binding</keyword>
<dbReference type="SUPFAM" id="SSF102114">
    <property type="entry name" value="Radical SAM enzymes"/>
    <property type="match status" value="1"/>
</dbReference>
<dbReference type="NCBIfam" id="TIGR00539">
    <property type="entry name" value="hemN_rel"/>
    <property type="match status" value="1"/>
</dbReference>
<accession>E7RV62</accession>
<dbReference type="EMBL" id="AEQP01000002">
    <property type="protein sequence ID" value="EFV95666.1"/>
    <property type="molecule type" value="Genomic_DNA"/>
</dbReference>
<keyword evidence="2" id="KW-0949">S-adenosyl-L-methionine</keyword>
<evidence type="ECO:0000313" key="5">
    <source>
        <dbReference type="EMBL" id="EFV95666.1"/>
    </source>
</evidence>
<organism evidence="5 6">
    <name type="scientific">Lautropia mirabilis ATCC 51599</name>
    <dbReference type="NCBI Taxonomy" id="887898"/>
    <lineage>
        <taxon>Bacteria</taxon>
        <taxon>Pseudomonadati</taxon>
        <taxon>Pseudomonadota</taxon>
        <taxon>Betaproteobacteria</taxon>
        <taxon>Burkholderiales</taxon>
        <taxon>Burkholderiaceae</taxon>
        <taxon>Lautropia</taxon>
    </lineage>
</organism>
<dbReference type="InterPro" id="IPR034505">
    <property type="entry name" value="Coproporphyrinogen-III_oxidase"/>
</dbReference>
<feature type="region of interest" description="Disordered" evidence="3">
    <location>
        <begin position="398"/>
        <end position="423"/>
    </location>
</feature>
<keyword evidence="2" id="KW-0963">Cytoplasm</keyword>
<dbReference type="InterPro" id="IPR058240">
    <property type="entry name" value="rSAM_sf"/>
</dbReference>
<dbReference type="GO" id="GO:0004109">
    <property type="term" value="F:coproporphyrinogen oxidase activity"/>
    <property type="evidence" value="ECO:0007669"/>
    <property type="project" value="InterPro"/>
</dbReference>
<dbReference type="Pfam" id="PF04055">
    <property type="entry name" value="Radical_SAM"/>
    <property type="match status" value="1"/>
</dbReference>
<dbReference type="AlphaFoldDB" id="E7RV62"/>
<evidence type="ECO:0000256" key="2">
    <source>
        <dbReference type="RuleBase" id="RU364116"/>
    </source>
</evidence>
<dbReference type="SMART" id="SM00729">
    <property type="entry name" value="Elp3"/>
    <property type="match status" value="1"/>
</dbReference>
<dbReference type="PANTHER" id="PTHR13932">
    <property type="entry name" value="COPROPORPHYRINIGEN III OXIDASE"/>
    <property type="match status" value="1"/>
</dbReference>
<protein>
    <recommendedName>
        <fullName evidence="2">Heme chaperone HemW</fullName>
    </recommendedName>
</protein>
<dbReference type="GO" id="GO:0046872">
    <property type="term" value="F:metal ion binding"/>
    <property type="evidence" value="ECO:0007669"/>
    <property type="project" value="UniProtKB-UniRule"/>
</dbReference>
<dbReference type="RefSeq" id="WP_005672620.1">
    <property type="nucleotide sequence ID" value="NZ_CP146288.1"/>
</dbReference>
<evidence type="ECO:0000256" key="3">
    <source>
        <dbReference type="SAM" id="MobiDB-lite"/>
    </source>
</evidence>
<dbReference type="InterPro" id="IPR004559">
    <property type="entry name" value="HemW-like"/>
</dbReference>
<dbReference type="InterPro" id="IPR010723">
    <property type="entry name" value="HemN_C"/>
</dbReference>
<dbReference type="STRING" id="887898.HMPREF0551_0574"/>
<feature type="domain" description="Radical SAM core" evidence="4">
    <location>
        <begin position="18"/>
        <end position="250"/>
    </location>
</feature>
<dbReference type="GO" id="GO:0005737">
    <property type="term" value="C:cytoplasm"/>
    <property type="evidence" value="ECO:0007669"/>
    <property type="project" value="UniProtKB-SubCell"/>
</dbReference>
<dbReference type="PANTHER" id="PTHR13932:SF5">
    <property type="entry name" value="RADICAL S-ADENOSYL METHIONINE DOMAIN-CONTAINING PROTEIN 1, MITOCHONDRIAL"/>
    <property type="match status" value="1"/>
</dbReference>
<proteinExistence type="inferred from homology"/>
<dbReference type="HOGENOM" id="CLU_027579_0_1_4"/>
<name>E7RV62_9BURK</name>
<keyword evidence="2" id="KW-0408">Iron</keyword>
<dbReference type="InterPro" id="IPR006638">
    <property type="entry name" value="Elp3/MiaA/NifB-like_rSAM"/>
</dbReference>
<dbReference type="Proteomes" id="UP000011021">
    <property type="component" value="Unassembled WGS sequence"/>
</dbReference>
<dbReference type="eggNOG" id="COG0635">
    <property type="taxonomic scope" value="Bacteria"/>
</dbReference>
<dbReference type="SFLD" id="SFLDG01065">
    <property type="entry name" value="anaerobic_coproporphyrinogen-I"/>
    <property type="match status" value="1"/>
</dbReference>
<dbReference type="SFLD" id="SFLDF00562">
    <property type="entry name" value="HemN-like__clustered_with_heat"/>
    <property type="match status" value="1"/>
</dbReference>
<gene>
    <name evidence="5" type="ORF">HMPREF0551_0574</name>
</gene>
<dbReference type="GO" id="GO:0051539">
    <property type="term" value="F:4 iron, 4 sulfur cluster binding"/>
    <property type="evidence" value="ECO:0007669"/>
    <property type="project" value="UniProtKB-UniRule"/>
</dbReference>
<dbReference type="SFLD" id="SFLDF00288">
    <property type="entry name" value="HemN-like__clustered_with_nucl"/>
    <property type="match status" value="1"/>
</dbReference>
<keyword evidence="2" id="KW-0411">Iron-sulfur</keyword>
<dbReference type="InterPro" id="IPR007197">
    <property type="entry name" value="rSAM"/>
</dbReference>
<keyword evidence="6" id="KW-1185">Reference proteome</keyword>
<keyword evidence="2" id="KW-0143">Chaperone</keyword>
<evidence type="ECO:0000256" key="1">
    <source>
        <dbReference type="ARBA" id="ARBA00006100"/>
    </source>
</evidence>
<comment type="subcellular location">
    <subcellularLocation>
        <location evidence="2">Cytoplasm</location>
    </subcellularLocation>
</comment>
<dbReference type="PROSITE" id="PS51918">
    <property type="entry name" value="RADICAL_SAM"/>
    <property type="match status" value="1"/>
</dbReference>
<evidence type="ECO:0000313" key="6">
    <source>
        <dbReference type="Proteomes" id="UP000011021"/>
    </source>
</evidence>
<evidence type="ECO:0000259" key="4">
    <source>
        <dbReference type="PROSITE" id="PS51918"/>
    </source>
</evidence>
<reference evidence="5 6" key="1">
    <citation type="submission" date="2010-12" db="EMBL/GenBank/DDBJ databases">
        <authorList>
            <person name="Muzny D."/>
            <person name="Qin X."/>
            <person name="Deng J."/>
            <person name="Jiang H."/>
            <person name="Liu Y."/>
            <person name="Qu J."/>
            <person name="Song X.-Z."/>
            <person name="Zhang L."/>
            <person name="Thornton R."/>
            <person name="Coyle M."/>
            <person name="Francisco L."/>
            <person name="Jackson L."/>
            <person name="Javaid M."/>
            <person name="Korchina V."/>
            <person name="Kovar C."/>
            <person name="Mata R."/>
            <person name="Mathew T."/>
            <person name="Ngo R."/>
            <person name="Nguyen L."/>
            <person name="Nguyen N."/>
            <person name="Okwuonu G."/>
            <person name="Ongeri F."/>
            <person name="Pham C."/>
            <person name="Simmons D."/>
            <person name="Wilczek-Boney K."/>
            <person name="Hale W."/>
            <person name="Jakkamsetti A."/>
            <person name="Pham P."/>
            <person name="Ruth R."/>
            <person name="San Lucas F."/>
            <person name="Warren J."/>
            <person name="Zhang J."/>
            <person name="Zhao Z."/>
            <person name="Zhou C."/>
            <person name="Zhu D."/>
            <person name="Lee S."/>
            <person name="Bess C."/>
            <person name="Blankenburg K."/>
            <person name="Forbes L."/>
            <person name="Fu Q."/>
            <person name="Gubbala S."/>
            <person name="Hirani K."/>
            <person name="Jayaseelan J.C."/>
            <person name="Lara F."/>
            <person name="Munidasa M."/>
            <person name="Palculict T."/>
            <person name="Patil S."/>
            <person name="Pu L.-L."/>
            <person name="Saada N."/>
            <person name="Tang L."/>
            <person name="Weissenberger G."/>
            <person name="Zhu Y."/>
            <person name="Hemphill L."/>
            <person name="Shang Y."/>
            <person name="Youmans B."/>
            <person name="Ayvaz T."/>
            <person name="Ross M."/>
            <person name="Santibanez J."/>
            <person name="Aqrawi P."/>
            <person name="Gross S."/>
            <person name="Joshi V."/>
            <person name="Fowler G."/>
            <person name="Nazareth L."/>
            <person name="Reid J."/>
            <person name="Worley K."/>
            <person name="Petrosino J."/>
            <person name="Highlander S."/>
            <person name="Gibbs R."/>
        </authorList>
    </citation>
    <scope>NUCLEOTIDE SEQUENCE [LARGE SCALE GENOMIC DNA]</scope>
    <source>
        <strain evidence="5 6">ATCC 51599</strain>
    </source>
</reference>
<keyword evidence="5" id="KW-0560">Oxidoreductase</keyword>
<dbReference type="GO" id="GO:0006779">
    <property type="term" value="P:porphyrin-containing compound biosynthetic process"/>
    <property type="evidence" value="ECO:0007669"/>
    <property type="project" value="InterPro"/>
</dbReference>
<keyword evidence="2" id="KW-0004">4Fe-4S</keyword>
<dbReference type="SFLD" id="SFLDS00029">
    <property type="entry name" value="Radical_SAM"/>
    <property type="match status" value="1"/>
</dbReference>
<dbReference type="Pfam" id="PF06969">
    <property type="entry name" value="HemN_C"/>
    <property type="match status" value="1"/>
</dbReference>
<dbReference type="CDD" id="cd01335">
    <property type="entry name" value="Radical_SAM"/>
    <property type="match status" value="1"/>
</dbReference>
<sequence length="423" mass="46876">MPASATPIRLHSSRRVQLDNLPPLSVYVHIPWCLRKCPYCDFNSHNLPADGVDENAYLTALEADLDASLPLVWGRRVVTVFIGGGTPSLFSGAAIDRLLSSLRARLPLIADAEVTMEANPGTFERARFADYRAAGVNRLSLGIQSFSDAKLKALGRVHDRAQACAAAEAAAELFETFNLDLMYALPEQTLPELRADLTQALAFSPPHLSCYHLTLEPNTLFARFPPPVPDEDQAAAMQDLLGEMLGDSYRNYEVSAWARPGHQAQHNLNYWMFGDYLGIGAGAHGKLSFPDRIVRQAKYKHPRRYMETALAGNACEIDEVVQPTDLPFEFMLNALRLTEGVDTALFQERTGLLPAVIRVKLRQAVERGLMVDDPARLQPTPLGRAFLNDLLEIFLPEEGGEGHRPEPSPRVSTVNWVDRPELD</sequence>
<dbReference type="Gene3D" id="3.30.750.200">
    <property type="match status" value="1"/>
</dbReference>